<keyword evidence="3 9" id="KW-0274">FAD</keyword>
<evidence type="ECO:0000259" key="13">
    <source>
        <dbReference type="Pfam" id="PF02852"/>
    </source>
</evidence>
<sequence length="443" mass="47041">MIRASTRAVGRTEGLVSRSMSSGPAQDLVVIGGGPGGYVAAIRAAQLGMKTTCVEKRGTLGGTCLNVGCIPSKAVLHSSHLYEEATHSFKSHGINLPGGATIDLQQMMRKKDQSVFNLTRGVEESRMRRVIPAKNILIATGSEVSTLPTVPIDDQTIVSSTGVLELSDVPRRMIVIGGGYIGLEMGSVWSRLGTEVTVVEFLDRIVPAMDREIGAQLMRILKKQRLNFKLSTKVVGATKTPVGLRLTVEPSAGGVQEIVEADVVLVSIGRRPYTAGLGLENVGVQVDRRGQVSIDDHFRTSAQGVYAVGDVVRGPMLAHKAEDEGLVAVEIMAGMPGHINYNAIPVVVYTNPEVAMAKTYDSGGDYALGMVKILSDKATDKVLGMHVIGPGAGEMIAEGVLAIETGTTTKEIAKTVHAHPTLSEAFREAAMSAHGKPTNYYKM</sequence>
<keyword evidence="2 11" id="KW-0285">Flavoprotein</keyword>
<evidence type="ECO:0000256" key="6">
    <source>
        <dbReference type="ARBA" id="ARBA00023157"/>
    </source>
</evidence>
<feature type="binding site" evidence="9">
    <location>
        <position position="310"/>
    </location>
    <ligand>
        <name>FAD</name>
        <dbReference type="ChEBI" id="CHEBI:57692"/>
    </ligand>
</feature>
<dbReference type="PIRSF" id="PIRSF000350">
    <property type="entry name" value="Mercury_reductase_MerA"/>
    <property type="match status" value="1"/>
</dbReference>
<evidence type="ECO:0000256" key="11">
    <source>
        <dbReference type="RuleBase" id="RU003691"/>
    </source>
</evidence>
<dbReference type="InterPro" id="IPR016156">
    <property type="entry name" value="FAD/NAD-linked_Rdtase_dimer_sf"/>
</dbReference>
<evidence type="ECO:0000256" key="12">
    <source>
        <dbReference type="SAM" id="MobiDB-lite"/>
    </source>
</evidence>
<dbReference type="AlphaFoldDB" id="A0AAV8UFH0"/>
<keyword evidence="6" id="KW-1015">Disulfide bond</keyword>
<dbReference type="InterPro" id="IPR004099">
    <property type="entry name" value="Pyr_nucl-diS_OxRdtase_dimer"/>
</dbReference>
<feature type="disulfide bond" description="Redox-active" evidence="10">
    <location>
        <begin position="64"/>
        <end position="69"/>
    </location>
</feature>
<keyword evidence="9" id="KW-0547">Nucleotide-binding</keyword>
<keyword evidence="5 9" id="KW-0520">NAD</keyword>
<dbReference type="GO" id="GO:0006103">
    <property type="term" value="P:2-oxoglutarate metabolic process"/>
    <property type="evidence" value="ECO:0007669"/>
    <property type="project" value="TreeGrafter"/>
</dbReference>
<evidence type="ECO:0000256" key="9">
    <source>
        <dbReference type="PIRSR" id="PIRSR000350-3"/>
    </source>
</evidence>
<protein>
    <recommendedName>
        <fullName evidence="17">Dihydrolipoyl dehydrogenase</fullName>
    </recommendedName>
</protein>
<comment type="cofactor">
    <cofactor evidence="9">
        <name>FAD</name>
        <dbReference type="ChEBI" id="CHEBI:57692"/>
    </cofactor>
    <text evidence="9">Binds 1 FAD per subunit.</text>
</comment>
<feature type="binding site" evidence="9">
    <location>
        <position position="269"/>
    </location>
    <ligand>
        <name>NAD(+)</name>
        <dbReference type="ChEBI" id="CHEBI:57540"/>
    </ligand>
</feature>
<dbReference type="InterPro" id="IPR023753">
    <property type="entry name" value="FAD/NAD-binding_dom"/>
</dbReference>
<dbReference type="EMBL" id="JAMWBK010000011">
    <property type="protein sequence ID" value="KAJ8901184.1"/>
    <property type="molecule type" value="Genomic_DNA"/>
</dbReference>
<feature type="binding site" evidence="9">
    <location>
        <begin position="177"/>
        <end position="184"/>
    </location>
    <ligand>
        <name>NAD(+)</name>
        <dbReference type="ChEBI" id="CHEBI:57540"/>
    </ligand>
</feature>
<comment type="caution">
    <text evidence="15">The sequence shown here is derived from an EMBL/GenBank/DDBJ whole genome shotgun (WGS) entry which is preliminary data.</text>
</comment>
<dbReference type="InterPro" id="IPR050151">
    <property type="entry name" value="Class-I_Pyr_Nuc-Dis_Oxidored"/>
</dbReference>
<keyword evidence="7 11" id="KW-0676">Redox-active center</keyword>
<evidence type="ECO:0000256" key="5">
    <source>
        <dbReference type="ARBA" id="ARBA00023027"/>
    </source>
</evidence>
<evidence type="ECO:0000256" key="4">
    <source>
        <dbReference type="ARBA" id="ARBA00023002"/>
    </source>
</evidence>
<feature type="binding site" evidence="9">
    <location>
        <position position="73"/>
    </location>
    <ligand>
        <name>FAD</name>
        <dbReference type="ChEBI" id="CHEBI:57692"/>
    </ligand>
</feature>
<dbReference type="PANTHER" id="PTHR22912:SF151">
    <property type="entry name" value="DIHYDROLIPOYL DEHYDROGENASE, MITOCHONDRIAL"/>
    <property type="match status" value="1"/>
</dbReference>
<dbReference type="InterPro" id="IPR036188">
    <property type="entry name" value="FAD/NAD-bd_sf"/>
</dbReference>
<dbReference type="SUPFAM" id="SSF51905">
    <property type="entry name" value="FAD/NAD(P)-binding domain"/>
    <property type="match status" value="1"/>
</dbReference>
<feature type="binding site" evidence="9">
    <location>
        <begin position="316"/>
        <end position="319"/>
    </location>
    <ligand>
        <name>FAD</name>
        <dbReference type="ChEBI" id="CHEBI:57692"/>
    </ligand>
</feature>
<proteinExistence type="inferred from homology"/>
<reference evidence="15 16" key="1">
    <citation type="journal article" date="2023" name="Nat. Commun.">
        <title>Origin of minicircular mitochondrial genomes in red algae.</title>
        <authorList>
            <person name="Lee Y."/>
            <person name="Cho C.H."/>
            <person name="Lee Y.M."/>
            <person name="Park S.I."/>
            <person name="Yang J.H."/>
            <person name="West J.A."/>
            <person name="Bhattacharya D."/>
            <person name="Yoon H.S."/>
        </authorList>
    </citation>
    <scope>NUCLEOTIDE SEQUENCE [LARGE SCALE GENOMIC DNA]</scope>
    <source>
        <strain evidence="15 16">CCMP1338</strain>
        <tissue evidence="15">Whole cell</tissue>
    </source>
</reference>
<dbReference type="GO" id="GO:0050660">
    <property type="term" value="F:flavin adenine dinucleotide binding"/>
    <property type="evidence" value="ECO:0007669"/>
    <property type="project" value="TreeGrafter"/>
</dbReference>
<accession>A0AAV8UFH0</accession>
<evidence type="ECO:0000256" key="7">
    <source>
        <dbReference type="ARBA" id="ARBA00023284"/>
    </source>
</evidence>
<dbReference type="PROSITE" id="PS00076">
    <property type="entry name" value="PYRIDINE_REDOX_1"/>
    <property type="match status" value="1"/>
</dbReference>
<evidence type="ECO:0000313" key="16">
    <source>
        <dbReference type="Proteomes" id="UP001157974"/>
    </source>
</evidence>
<evidence type="ECO:0000256" key="1">
    <source>
        <dbReference type="ARBA" id="ARBA00007532"/>
    </source>
</evidence>
<feature type="region of interest" description="Disordered" evidence="12">
    <location>
        <begin position="1"/>
        <end position="20"/>
    </location>
</feature>
<feature type="active site" description="Proton acceptor" evidence="8">
    <location>
        <position position="419"/>
    </location>
</feature>
<comment type="similarity">
    <text evidence="1 11">Belongs to the class-I pyridine nucleotide-disulfide oxidoreductase family.</text>
</comment>
<gene>
    <name evidence="15" type="ORF">NDN08_007033</name>
</gene>
<dbReference type="PRINTS" id="PR00411">
    <property type="entry name" value="PNDRDTASEI"/>
</dbReference>
<dbReference type="GO" id="GO:0005739">
    <property type="term" value="C:mitochondrion"/>
    <property type="evidence" value="ECO:0007669"/>
    <property type="project" value="TreeGrafter"/>
</dbReference>
<feature type="binding site" evidence="9">
    <location>
        <begin position="140"/>
        <end position="142"/>
    </location>
    <ligand>
        <name>FAD</name>
        <dbReference type="ChEBI" id="CHEBI:57692"/>
    </ligand>
</feature>
<dbReference type="PRINTS" id="PR00368">
    <property type="entry name" value="FADPNR"/>
</dbReference>
<feature type="domain" description="FAD/NAD(P)-binding" evidence="14">
    <location>
        <begin position="27"/>
        <end position="325"/>
    </location>
</feature>
<dbReference type="GO" id="GO:0045252">
    <property type="term" value="C:oxoglutarate dehydrogenase complex"/>
    <property type="evidence" value="ECO:0007669"/>
    <property type="project" value="TreeGrafter"/>
</dbReference>
<dbReference type="Gene3D" id="3.50.50.60">
    <property type="entry name" value="FAD/NAD(P)-binding domain"/>
    <property type="match status" value="3"/>
</dbReference>
<evidence type="ECO:0000313" key="15">
    <source>
        <dbReference type="EMBL" id="KAJ8901184.1"/>
    </source>
</evidence>
<dbReference type="InterPro" id="IPR012999">
    <property type="entry name" value="Pyr_OxRdtase_I_AS"/>
</dbReference>
<feature type="binding site" evidence="9">
    <location>
        <position position="200"/>
    </location>
    <ligand>
        <name>NAD(+)</name>
        <dbReference type="ChEBI" id="CHEBI:57540"/>
    </ligand>
</feature>
<name>A0AAV8UFH0_9RHOD</name>
<dbReference type="Gene3D" id="3.30.390.30">
    <property type="match status" value="1"/>
</dbReference>
<evidence type="ECO:0000256" key="3">
    <source>
        <dbReference type="ARBA" id="ARBA00022827"/>
    </source>
</evidence>
<dbReference type="SUPFAM" id="SSF55424">
    <property type="entry name" value="FAD/NAD-linked reductases, dimerisation (C-terminal) domain"/>
    <property type="match status" value="1"/>
</dbReference>
<dbReference type="Proteomes" id="UP001157974">
    <property type="component" value="Unassembled WGS sequence"/>
</dbReference>
<keyword evidence="4 11" id="KW-0560">Oxidoreductase</keyword>
<dbReference type="Pfam" id="PF07992">
    <property type="entry name" value="Pyr_redox_2"/>
    <property type="match status" value="1"/>
</dbReference>
<evidence type="ECO:0000256" key="10">
    <source>
        <dbReference type="PIRSR" id="PIRSR000350-4"/>
    </source>
</evidence>
<dbReference type="Pfam" id="PF02852">
    <property type="entry name" value="Pyr_redox_dim"/>
    <property type="match status" value="1"/>
</dbReference>
<dbReference type="InterPro" id="IPR001100">
    <property type="entry name" value="Pyr_nuc-diS_OxRdtase"/>
</dbReference>
<feature type="domain" description="Pyridine nucleotide-disulphide oxidoreductase dimerisation" evidence="13">
    <location>
        <begin position="344"/>
        <end position="430"/>
    </location>
</feature>
<dbReference type="GO" id="GO:0004148">
    <property type="term" value="F:dihydrolipoyl dehydrogenase (NADH) activity"/>
    <property type="evidence" value="ECO:0007669"/>
    <property type="project" value="TreeGrafter"/>
</dbReference>
<dbReference type="FunFam" id="3.50.50.60:FF:000025">
    <property type="entry name" value="Dihydrolipoyl dehydrogenase"/>
    <property type="match status" value="1"/>
</dbReference>
<evidence type="ECO:0000256" key="8">
    <source>
        <dbReference type="PIRSR" id="PIRSR000350-2"/>
    </source>
</evidence>
<dbReference type="PANTHER" id="PTHR22912">
    <property type="entry name" value="DISULFIDE OXIDOREDUCTASE"/>
    <property type="match status" value="1"/>
</dbReference>
<evidence type="ECO:0000259" key="14">
    <source>
        <dbReference type="Pfam" id="PF07992"/>
    </source>
</evidence>
<evidence type="ECO:0000256" key="2">
    <source>
        <dbReference type="ARBA" id="ARBA00022630"/>
    </source>
</evidence>
<keyword evidence="16" id="KW-1185">Reference proteome</keyword>
<evidence type="ECO:0008006" key="17">
    <source>
        <dbReference type="Google" id="ProtNLM"/>
    </source>
</evidence>
<organism evidence="15 16">
    <name type="scientific">Rhodosorus marinus</name>
    <dbReference type="NCBI Taxonomy" id="101924"/>
    <lineage>
        <taxon>Eukaryota</taxon>
        <taxon>Rhodophyta</taxon>
        <taxon>Stylonematophyceae</taxon>
        <taxon>Stylonematales</taxon>
        <taxon>Stylonemataceae</taxon>
        <taxon>Rhodosorus</taxon>
    </lineage>
</organism>